<evidence type="ECO:0000313" key="14">
    <source>
        <dbReference type="EMBL" id="RXS74435.1"/>
    </source>
</evidence>
<dbReference type="EC" id="2.7.13.3" evidence="3"/>
<dbReference type="InterPro" id="IPR050351">
    <property type="entry name" value="BphY/WalK/GraS-like"/>
</dbReference>
<keyword evidence="8" id="KW-0418">Kinase</keyword>
<keyword evidence="5" id="KW-0597">Phosphoprotein</keyword>
<dbReference type="GO" id="GO:0000155">
    <property type="term" value="F:phosphorelay sensor kinase activity"/>
    <property type="evidence" value="ECO:0007669"/>
    <property type="project" value="InterPro"/>
</dbReference>
<dbReference type="FunFam" id="3.30.565.10:FF:000006">
    <property type="entry name" value="Sensor histidine kinase WalK"/>
    <property type="match status" value="1"/>
</dbReference>
<dbReference type="Pfam" id="PF00989">
    <property type="entry name" value="PAS"/>
    <property type="match status" value="1"/>
</dbReference>
<feature type="transmembrane region" description="Helical" evidence="12">
    <location>
        <begin position="148"/>
        <end position="171"/>
    </location>
</feature>
<dbReference type="Pfam" id="PF16736">
    <property type="entry name" value="sCache_like"/>
    <property type="match status" value="1"/>
</dbReference>
<evidence type="ECO:0000256" key="6">
    <source>
        <dbReference type="ARBA" id="ARBA00022679"/>
    </source>
</evidence>
<dbReference type="OrthoDB" id="9813151at2"/>
<comment type="catalytic activity">
    <reaction evidence="1">
        <text>ATP + protein L-histidine = ADP + protein N-phospho-L-histidine.</text>
        <dbReference type="EC" id="2.7.13.3"/>
    </reaction>
</comment>
<keyword evidence="12" id="KW-0812">Transmembrane</keyword>
<accession>A0A4V1NRP1</accession>
<dbReference type="PROSITE" id="PS50109">
    <property type="entry name" value="HIS_KIN"/>
    <property type="match status" value="1"/>
</dbReference>
<dbReference type="GO" id="GO:0016036">
    <property type="term" value="P:cellular response to phosphate starvation"/>
    <property type="evidence" value="ECO:0007669"/>
    <property type="project" value="TreeGrafter"/>
</dbReference>
<dbReference type="InterPro" id="IPR031967">
    <property type="entry name" value="PhoR_single_Cache-like_dom"/>
</dbReference>
<keyword evidence="9" id="KW-0067">ATP-binding</keyword>
<dbReference type="SUPFAM" id="SSF47384">
    <property type="entry name" value="Homodimeric domain of signal transducing histidine kinase"/>
    <property type="match status" value="1"/>
</dbReference>
<keyword evidence="12" id="KW-1133">Transmembrane helix</keyword>
<keyword evidence="6" id="KW-0808">Transferase</keyword>
<dbReference type="InterPro" id="IPR013767">
    <property type="entry name" value="PAS_fold"/>
</dbReference>
<keyword evidence="10" id="KW-0902">Two-component regulatory system</keyword>
<dbReference type="Proteomes" id="UP000290106">
    <property type="component" value="Unassembled WGS sequence"/>
</dbReference>
<evidence type="ECO:0000256" key="2">
    <source>
        <dbReference type="ARBA" id="ARBA00004236"/>
    </source>
</evidence>
<dbReference type="InterPro" id="IPR003661">
    <property type="entry name" value="HisK_dim/P_dom"/>
</dbReference>
<dbReference type="GO" id="GO:0005886">
    <property type="term" value="C:plasma membrane"/>
    <property type="evidence" value="ECO:0007669"/>
    <property type="project" value="UniProtKB-SubCell"/>
</dbReference>
<dbReference type="InterPro" id="IPR036097">
    <property type="entry name" value="HisK_dim/P_sf"/>
</dbReference>
<evidence type="ECO:0000256" key="3">
    <source>
        <dbReference type="ARBA" id="ARBA00012438"/>
    </source>
</evidence>
<dbReference type="PANTHER" id="PTHR45453">
    <property type="entry name" value="PHOSPHATE REGULON SENSOR PROTEIN PHOR"/>
    <property type="match status" value="1"/>
</dbReference>
<keyword evidence="11 12" id="KW-0472">Membrane</keyword>
<dbReference type="GO" id="GO:0004721">
    <property type="term" value="F:phosphoprotein phosphatase activity"/>
    <property type="evidence" value="ECO:0007669"/>
    <property type="project" value="TreeGrafter"/>
</dbReference>
<dbReference type="Gene3D" id="3.30.450.20">
    <property type="entry name" value="PAS domain"/>
    <property type="match status" value="1"/>
</dbReference>
<feature type="transmembrane region" description="Helical" evidence="12">
    <location>
        <begin position="9"/>
        <end position="29"/>
    </location>
</feature>
<evidence type="ECO:0000256" key="10">
    <source>
        <dbReference type="ARBA" id="ARBA00023012"/>
    </source>
</evidence>
<keyword evidence="15" id="KW-1185">Reference proteome</keyword>
<dbReference type="GO" id="GO:0005524">
    <property type="term" value="F:ATP binding"/>
    <property type="evidence" value="ECO:0007669"/>
    <property type="project" value="UniProtKB-KW"/>
</dbReference>
<comment type="subcellular location">
    <subcellularLocation>
        <location evidence="2">Cell membrane</location>
    </subcellularLocation>
</comment>
<dbReference type="AlphaFoldDB" id="A0A4V1NRP1"/>
<dbReference type="SUPFAM" id="SSF55874">
    <property type="entry name" value="ATPase domain of HSP90 chaperone/DNA topoisomerase II/histidine kinase"/>
    <property type="match status" value="1"/>
</dbReference>
<feature type="domain" description="Histidine kinase" evidence="13">
    <location>
        <begin position="341"/>
        <end position="556"/>
    </location>
</feature>
<dbReference type="EMBL" id="SDKC01000001">
    <property type="protein sequence ID" value="RXS74435.1"/>
    <property type="molecule type" value="Genomic_DNA"/>
</dbReference>
<sequence length="558" mass="63359">MRQKILKQVGVLLTVSILLTFLVVSLTMYSKFNGYMHESVREEAEYIKVAIEETDGAYLNEKISSMKSDNRITLLNTDGTVLYDSLEDASTMGNHNDRPEVREAEKDGSGEMLRYSETLAKQTFYYAVRLEDGKILRVSRSIDSVLGYLQSGIVLVAVLVLGIIGIAFFVIQNQTKKLVEPINKMDLEHPLRHVEYEELRPLLVRVHEQNRQIAGQIQELKERHEEYLAITENMKDGLVVASQTEVLSINKAAQELFQVQASDCIRKPISRVSRNKELKKALDGALAGEHIETVLETHGRFYQLLANPVKVSGKTYGAVIMVWDITEKNAAEQMRREFSANVSHELKTPLMSISGYAELIENGMVQQADIPEFASRIHQEANRLTALVQDIIQLSKLEEGTSQMQEETVDLYELTEDIGDTLLHSAQKKDITMKIEGITQEITGVRQILYEMLYNLMDNGIKYNVEHGKLWVRMWKTADKIYWQVEDTGIGIAKDEQERIYERFYRVDKSHSRQTGGTGLGLSIVKHGAALHHAQIRTESQPGQGTKITIEFPLDRET</sequence>
<dbReference type="InterPro" id="IPR036890">
    <property type="entry name" value="HATPase_C_sf"/>
</dbReference>
<evidence type="ECO:0000256" key="9">
    <source>
        <dbReference type="ARBA" id="ARBA00022840"/>
    </source>
</evidence>
<dbReference type="Pfam" id="PF00512">
    <property type="entry name" value="HisKA"/>
    <property type="match status" value="1"/>
</dbReference>
<keyword evidence="4" id="KW-1003">Cell membrane</keyword>
<organism evidence="14 15">
    <name type="scientific">Blautia faecicola</name>
    <dbReference type="NCBI Taxonomy" id="2509240"/>
    <lineage>
        <taxon>Bacteria</taxon>
        <taxon>Bacillati</taxon>
        <taxon>Bacillota</taxon>
        <taxon>Clostridia</taxon>
        <taxon>Lachnospirales</taxon>
        <taxon>Lachnospiraceae</taxon>
        <taxon>Blautia</taxon>
    </lineage>
</organism>
<reference evidence="14 15" key="1">
    <citation type="submission" date="2019-01" db="EMBL/GenBank/DDBJ databases">
        <title>Blautia sp. nov. KGMB01111 isolated human feces.</title>
        <authorList>
            <person name="Park J.-E."/>
            <person name="Kim J.-S."/>
            <person name="Park S.-H."/>
        </authorList>
    </citation>
    <scope>NUCLEOTIDE SEQUENCE [LARGE SCALE GENOMIC DNA]</scope>
    <source>
        <strain evidence="14 15">KGMB01111</strain>
    </source>
</reference>
<evidence type="ECO:0000256" key="8">
    <source>
        <dbReference type="ARBA" id="ARBA00022777"/>
    </source>
</evidence>
<evidence type="ECO:0000256" key="11">
    <source>
        <dbReference type="ARBA" id="ARBA00023136"/>
    </source>
</evidence>
<dbReference type="InterPro" id="IPR003594">
    <property type="entry name" value="HATPase_dom"/>
</dbReference>
<protein>
    <recommendedName>
        <fullName evidence="3">histidine kinase</fullName>
        <ecNumber evidence="3">2.7.13.3</ecNumber>
    </recommendedName>
</protein>
<evidence type="ECO:0000256" key="1">
    <source>
        <dbReference type="ARBA" id="ARBA00000085"/>
    </source>
</evidence>
<dbReference type="PANTHER" id="PTHR45453:SF1">
    <property type="entry name" value="PHOSPHATE REGULON SENSOR PROTEIN PHOR"/>
    <property type="match status" value="1"/>
</dbReference>
<dbReference type="FunFam" id="1.10.287.130:FF:000008">
    <property type="entry name" value="Two-component sensor histidine kinase"/>
    <property type="match status" value="1"/>
</dbReference>
<dbReference type="Pfam" id="PF02518">
    <property type="entry name" value="HATPase_c"/>
    <property type="match status" value="1"/>
</dbReference>
<dbReference type="RefSeq" id="WP_129257094.1">
    <property type="nucleotide sequence ID" value="NZ_SDKC01000001.1"/>
</dbReference>
<evidence type="ECO:0000313" key="15">
    <source>
        <dbReference type="Proteomes" id="UP000290106"/>
    </source>
</evidence>
<evidence type="ECO:0000256" key="5">
    <source>
        <dbReference type="ARBA" id="ARBA00022553"/>
    </source>
</evidence>
<name>A0A4V1NRP1_9FIRM</name>
<dbReference type="InterPro" id="IPR035965">
    <property type="entry name" value="PAS-like_dom_sf"/>
</dbReference>
<proteinExistence type="predicted"/>
<dbReference type="InterPro" id="IPR004358">
    <property type="entry name" value="Sig_transdc_His_kin-like_C"/>
</dbReference>
<dbReference type="GO" id="GO:0006355">
    <property type="term" value="P:regulation of DNA-templated transcription"/>
    <property type="evidence" value="ECO:0007669"/>
    <property type="project" value="InterPro"/>
</dbReference>
<dbReference type="SUPFAM" id="SSF55785">
    <property type="entry name" value="PYP-like sensor domain (PAS domain)"/>
    <property type="match status" value="1"/>
</dbReference>
<dbReference type="Gene3D" id="1.10.287.130">
    <property type="match status" value="1"/>
</dbReference>
<comment type="caution">
    <text evidence="14">The sequence shown here is derived from an EMBL/GenBank/DDBJ whole genome shotgun (WGS) entry which is preliminary data.</text>
</comment>
<dbReference type="SMART" id="SM00387">
    <property type="entry name" value="HATPase_c"/>
    <property type="match status" value="1"/>
</dbReference>
<dbReference type="CDD" id="cd00082">
    <property type="entry name" value="HisKA"/>
    <property type="match status" value="1"/>
</dbReference>
<dbReference type="Gene3D" id="3.30.565.10">
    <property type="entry name" value="Histidine kinase-like ATPase, C-terminal domain"/>
    <property type="match status" value="1"/>
</dbReference>
<dbReference type="PRINTS" id="PR00344">
    <property type="entry name" value="BCTRLSENSOR"/>
</dbReference>
<evidence type="ECO:0000256" key="7">
    <source>
        <dbReference type="ARBA" id="ARBA00022741"/>
    </source>
</evidence>
<dbReference type="InterPro" id="IPR005467">
    <property type="entry name" value="His_kinase_dom"/>
</dbReference>
<gene>
    <name evidence="14" type="ORF">ETP43_03825</name>
</gene>
<evidence type="ECO:0000256" key="4">
    <source>
        <dbReference type="ARBA" id="ARBA00022475"/>
    </source>
</evidence>
<evidence type="ECO:0000259" key="13">
    <source>
        <dbReference type="PROSITE" id="PS50109"/>
    </source>
</evidence>
<dbReference type="SMART" id="SM00388">
    <property type="entry name" value="HisKA"/>
    <property type="match status" value="1"/>
</dbReference>
<evidence type="ECO:0000256" key="12">
    <source>
        <dbReference type="SAM" id="Phobius"/>
    </source>
</evidence>
<keyword evidence="7" id="KW-0547">Nucleotide-binding</keyword>